<dbReference type="Pfam" id="PF01363">
    <property type="entry name" value="FYVE"/>
    <property type="match status" value="1"/>
</dbReference>
<dbReference type="OMA" id="FEITECA"/>
<evidence type="ECO:0000256" key="5">
    <source>
        <dbReference type="ARBA" id="ARBA00022833"/>
    </source>
</evidence>
<evidence type="ECO:0000256" key="9">
    <source>
        <dbReference type="SAM" id="MobiDB-lite"/>
    </source>
</evidence>
<dbReference type="InterPro" id="IPR011011">
    <property type="entry name" value="Znf_FYVE_PHD"/>
</dbReference>
<evidence type="ECO:0000256" key="2">
    <source>
        <dbReference type="ARBA" id="ARBA00022553"/>
    </source>
</evidence>
<dbReference type="GO" id="GO:0000281">
    <property type="term" value="P:mitotic cytokinesis"/>
    <property type="evidence" value="ECO:0007669"/>
    <property type="project" value="InterPro"/>
</dbReference>
<dbReference type="GO" id="GO:0032465">
    <property type="term" value="P:regulation of cytokinesis"/>
    <property type="evidence" value="ECO:0007669"/>
    <property type="project" value="TreeGrafter"/>
</dbReference>
<dbReference type="SMART" id="SM00064">
    <property type="entry name" value="FYVE"/>
    <property type="match status" value="1"/>
</dbReference>
<keyword evidence="5" id="KW-0862">Zinc</keyword>
<organism evidence="11 12">
    <name type="scientific">Eptatretus burgeri</name>
    <name type="common">Inshore hagfish</name>
    <dbReference type="NCBI Taxonomy" id="7764"/>
    <lineage>
        <taxon>Eukaryota</taxon>
        <taxon>Metazoa</taxon>
        <taxon>Chordata</taxon>
        <taxon>Craniata</taxon>
        <taxon>Vertebrata</taxon>
        <taxon>Cyclostomata</taxon>
        <taxon>Myxini</taxon>
        <taxon>Myxiniformes</taxon>
        <taxon>Myxinidae</taxon>
        <taxon>Eptatretinae</taxon>
        <taxon>Eptatretus</taxon>
    </lineage>
</organism>
<proteinExistence type="predicted"/>
<dbReference type="GO" id="GO:0005813">
    <property type="term" value="C:centrosome"/>
    <property type="evidence" value="ECO:0007669"/>
    <property type="project" value="TreeGrafter"/>
</dbReference>
<dbReference type="PANTHER" id="PTHR46591">
    <property type="entry name" value="ZINC FINGER FYVE DOMAIN-CONTAINING PROTEIN 26"/>
    <property type="match status" value="1"/>
</dbReference>
<keyword evidence="2" id="KW-0597">Phosphoprotein</keyword>
<protein>
    <recommendedName>
        <fullName evidence="1">Zinc finger FYVE domain-containing protein 26</fullName>
    </recommendedName>
</protein>
<dbReference type="Gene3D" id="3.30.40.10">
    <property type="entry name" value="Zinc/RING finger domain, C3HC4 (zinc finger)"/>
    <property type="match status" value="1"/>
</dbReference>
<feature type="region of interest" description="Disordered" evidence="9">
    <location>
        <begin position="1"/>
        <end position="21"/>
    </location>
</feature>
<dbReference type="GO" id="GO:0005765">
    <property type="term" value="C:lysosomal membrane"/>
    <property type="evidence" value="ECO:0007669"/>
    <property type="project" value="TreeGrafter"/>
</dbReference>
<dbReference type="GO" id="GO:0008270">
    <property type="term" value="F:zinc ion binding"/>
    <property type="evidence" value="ECO:0007669"/>
    <property type="project" value="UniProtKB-KW"/>
</dbReference>
<feature type="region of interest" description="Disordered" evidence="9">
    <location>
        <begin position="654"/>
        <end position="683"/>
    </location>
</feature>
<dbReference type="Ensembl" id="ENSEBUT00000013744.1">
    <property type="protein sequence ID" value="ENSEBUP00000013168.1"/>
    <property type="gene ID" value="ENSEBUG00000008297.1"/>
</dbReference>
<evidence type="ECO:0000259" key="10">
    <source>
        <dbReference type="PROSITE" id="PS50178"/>
    </source>
</evidence>
<sequence length="1458" mass="164129">MEGSGFTYRLPGEHDRATMEARTPTTRHLMKHLLKAADHQRKLQSLSNPGPDYLRCLFDSVNKMATVILRCHKPEADGTDIKPTNSLVMLQQTPVDVFSQLLFDEQVPPKRLERFLQDPEEPSSLSLLYVIVESCCEPLPLWSCFRNRAQVYFVSTAAEILQDQLARQLPELSNPLSIVKNMLPEMPPGIGQRSGRPRAALTSSTLNYLKEKNLVLAALACLSAHPPSSLTPFGRWDKKRSHEKPLDAKQLDQEFQRLLHELPTFCRLLKTMATILHYVTDDCETGSISVDSEPWQHTHDAALLLCGLHSEEGIKQACTSLRVAVDAERWNRACKIVEVFSGNHASLPQLRDGLLCCAAAAGSEGWRYLMRVSNRELCARVTLARLRQWPLNACLDMLELCLAEPCSDHHLATSILNSYNELGTYQKILALGLLENCTEWTDVVSESYRQPQVVLEGLLNAKEFAVCRDWLRLCGAGPDLQPCVEGKQLAWLIEQEQEEEAEQLLQALTVPEERLNISRQLLQESMSVLAQRFLARYLVTSFADSLTPDELQRMHTLCLGTQIVWVLPRAAWVTYQGLCCQPLLLFEQLLMNMRVEWAAQALQIFLSQLSSDRVDISIHDIDLLLSKYAGHALDFPYTPHKNVLSVSEDSNLTDELSSFGTAPSEQTSQSSGSNNQEEPEACSVTQTLSIPMEAQLKQMTFHLGFEPPQAVPARNEWAPDTAADVCMSCERERFSMFNRRHHCRRCGRVVCGSCSMHQMKVEGYGTLHVRVCQQCHQYFANKESTSEENHDEDQSANGLDYTLPEELLSPELSKPQWLLSLDTSHNQQLREEFSFEQAPSASLCLALLKLHSNSGECGHQLAMHCVALSRTLNSPEVDRKLVISIMKKLLFNAKMMFVEAGLSQDLSLCDSYLSFVAVLRILVLAGYRHLPTLDQMVRPGAVTRLRDRLIEDEHYQLAVEVSTKSGLDRGGVWSAWGMACLKAGLFTEAWEKFSRCLRPPLDQNQLTYGPQILRDIVHNLEGDSSSQIQSTGDDPLASLRELEELLHINEGHPQATVSSAFQNRFYDECLRYLHQYGTHLAILSFLARHKQLRQAAQHALDKHCAEEIFVEGLLLPALQAGRLDDLLQHLFELDPLLQSWSRMLVASCKHLNRRGLHHSLLHIQRFMKDEVRAAMTCIGFFRRGAMSYTDLFRRLPHLEEAKTHLKAALSEPQVWPATLLGQHRRAVHVVAQDPNAPFLLKISPTDLTKNISTIDLQVEVTKFLKQYETLSESSSMPPHTLFGNNNVKCDVACKVMLSGVNVEEGFGIAFRILQEFELPALAVYVRAARQLVERAQGSELQRLLRCVAESGMAGPGDVDTIVLSAVRTAVVASPATLEVKELDSLIAKMKNNNDKVKAYMVSGRLRSAYLVAVKLELSESVPFVESIMVQAQRLGQQNMTSMCKRWLFGHRHDQAYQS</sequence>
<reference evidence="11" key="1">
    <citation type="submission" date="2025-08" db="UniProtKB">
        <authorList>
            <consortium name="Ensembl"/>
        </authorList>
    </citation>
    <scope>IDENTIFICATION</scope>
</reference>
<dbReference type="InterPro" id="IPR013083">
    <property type="entry name" value="Znf_RING/FYVE/PHD"/>
</dbReference>
<evidence type="ECO:0000313" key="12">
    <source>
        <dbReference type="Proteomes" id="UP000694388"/>
    </source>
</evidence>
<dbReference type="InterPro" id="IPR057946">
    <property type="entry name" value="TPR_ZFYVE26"/>
</dbReference>
<evidence type="ECO:0000256" key="8">
    <source>
        <dbReference type="PROSITE-ProRule" id="PRU00091"/>
    </source>
</evidence>
<evidence type="ECO:0000256" key="1">
    <source>
        <dbReference type="ARBA" id="ARBA00014373"/>
    </source>
</evidence>
<evidence type="ECO:0000256" key="3">
    <source>
        <dbReference type="ARBA" id="ARBA00022723"/>
    </source>
</evidence>
<name>A0A8C4QBZ1_EPTBU</name>
<keyword evidence="3" id="KW-0479">Metal-binding</keyword>
<accession>A0A8C4QBZ1</accession>
<comment type="subunit">
    <text evidence="6">Interacts with AP5Z1, AP5B1, AP5S1 and SPG11. Interacts with TTC19 and KIF13A.</text>
</comment>
<dbReference type="GO" id="GO:0000724">
    <property type="term" value="P:double-strand break repair via homologous recombination"/>
    <property type="evidence" value="ECO:0007669"/>
    <property type="project" value="InterPro"/>
</dbReference>
<keyword evidence="4 8" id="KW-0863">Zinc-finger</keyword>
<evidence type="ECO:0000256" key="4">
    <source>
        <dbReference type="ARBA" id="ARBA00022771"/>
    </source>
</evidence>
<evidence type="ECO:0000313" key="11">
    <source>
        <dbReference type="Ensembl" id="ENSEBUP00000013168.1"/>
    </source>
</evidence>
<comment type="function">
    <text evidence="7">Phosphatidylinositol 3-phosphate-binding protein required for the abscission step in cytokinesis: recruited to the midbody during cytokinesis and acts as a regulator of abscission. May also be required for efficient homologous recombination DNA double-strand break repair.</text>
</comment>
<keyword evidence="12" id="KW-1185">Reference proteome</keyword>
<feature type="domain" description="FYVE-type" evidence="10">
    <location>
        <begin position="720"/>
        <end position="780"/>
    </location>
</feature>
<reference evidence="11" key="2">
    <citation type="submission" date="2025-09" db="UniProtKB">
        <authorList>
            <consortium name="Ensembl"/>
        </authorList>
    </citation>
    <scope>IDENTIFICATION</scope>
</reference>
<dbReference type="InterPro" id="IPR028730">
    <property type="entry name" value="ZFYVE26"/>
</dbReference>
<feature type="compositionally biased region" description="Polar residues" evidence="9">
    <location>
        <begin position="654"/>
        <end position="676"/>
    </location>
</feature>
<dbReference type="PROSITE" id="PS50178">
    <property type="entry name" value="ZF_FYVE"/>
    <property type="match status" value="1"/>
</dbReference>
<dbReference type="SUPFAM" id="SSF57903">
    <property type="entry name" value="FYVE/PHD zinc finger"/>
    <property type="match status" value="1"/>
</dbReference>
<evidence type="ECO:0000256" key="7">
    <source>
        <dbReference type="ARBA" id="ARBA00044939"/>
    </source>
</evidence>
<dbReference type="InterPro" id="IPR017455">
    <property type="entry name" value="Znf_FYVE-rel"/>
</dbReference>
<dbReference type="InterPro" id="IPR000306">
    <property type="entry name" value="Znf_FYVE"/>
</dbReference>
<dbReference type="PANTHER" id="PTHR46591:SF1">
    <property type="entry name" value="ZINC FINGER FYVE DOMAIN-CONTAINING PROTEIN 26"/>
    <property type="match status" value="1"/>
</dbReference>
<dbReference type="GO" id="GO:0032266">
    <property type="term" value="F:phosphatidylinositol-3-phosphate binding"/>
    <property type="evidence" value="ECO:0007669"/>
    <property type="project" value="InterPro"/>
</dbReference>
<dbReference type="Pfam" id="PF25569">
    <property type="entry name" value="TPR_ZFYVE26"/>
    <property type="match status" value="1"/>
</dbReference>
<evidence type="ECO:0000256" key="6">
    <source>
        <dbReference type="ARBA" id="ARBA00025962"/>
    </source>
</evidence>
<dbReference type="GeneTree" id="ENSGT00920000149143"/>
<dbReference type="GO" id="GO:0030496">
    <property type="term" value="C:midbody"/>
    <property type="evidence" value="ECO:0007669"/>
    <property type="project" value="TreeGrafter"/>
</dbReference>
<dbReference type="Proteomes" id="UP000694388">
    <property type="component" value="Unplaced"/>
</dbReference>